<dbReference type="Proteomes" id="UP001500503">
    <property type="component" value="Unassembled WGS sequence"/>
</dbReference>
<feature type="domain" description="vWA-MoxR associated protein middle region 8" evidence="1">
    <location>
        <begin position="195"/>
        <end position="290"/>
    </location>
</feature>
<proteinExistence type="predicted"/>
<dbReference type="InterPro" id="IPR045450">
    <property type="entry name" value="VMAP_C"/>
</dbReference>
<protein>
    <submittedName>
        <fullName evidence="3">Trypsin-like peptidase domain-containing protein</fullName>
    </submittedName>
</protein>
<accession>A0ABP8PM86</accession>
<evidence type="ECO:0000259" key="2">
    <source>
        <dbReference type="Pfam" id="PF20028"/>
    </source>
</evidence>
<dbReference type="RefSeq" id="WP_345459723.1">
    <property type="nucleotide sequence ID" value="NZ_BAABHF010000013.1"/>
</dbReference>
<dbReference type="InterPro" id="IPR045453">
    <property type="entry name" value="VMAP-M8"/>
</dbReference>
<dbReference type="Pfam" id="PF13365">
    <property type="entry name" value="Trypsin_2"/>
    <property type="match status" value="1"/>
</dbReference>
<dbReference type="SUPFAM" id="SSF50494">
    <property type="entry name" value="Trypsin-like serine proteases"/>
    <property type="match status" value="1"/>
</dbReference>
<gene>
    <name evidence="3" type="ORF">GCM10023191_017300</name>
</gene>
<dbReference type="Gene3D" id="2.40.10.120">
    <property type="match status" value="1"/>
</dbReference>
<dbReference type="InterPro" id="IPR009003">
    <property type="entry name" value="Peptidase_S1_PA"/>
</dbReference>
<reference evidence="4" key="1">
    <citation type="journal article" date="2019" name="Int. J. Syst. Evol. Microbiol.">
        <title>The Global Catalogue of Microorganisms (GCM) 10K type strain sequencing project: providing services to taxonomists for standard genome sequencing and annotation.</title>
        <authorList>
            <consortium name="The Broad Institute Genomics Platform"/>
            <consortium name="The Broad Institute Genome Sequencing Center for Infectious Disease"/>
            <person name="Wu L."/>
            <person name="Ma J."/>
        </authorList>
    </citation>
    <scope>NUCLEOTIDE SEQUENCE [LARGE SCALE GENOMIC DNA]</scope>
    <source>
        <strain evidence="4">JCM 17933</strain>
    </source>
</reference>
<feature type="domain" description="vWA-MoxR associated protein C-terminal" evidence="2">
    <location>
        <begin position="329"/>
        <end position="548"/>
    </location>
</feature>
<sequence>MGGWQWRARIESDAGQVLGAGFLVDSTHVVTCAHVVIGREQARVSFPGGGGTALPAAVRMCTGWAKAGDDGDIAVLTLDEPVAIAPAVLATPDALKGRHLTDLGAYGFPRSKEDSGSVVTLSTRWDMDLRNEWWQLDVPQAHLEALKHGFSGAAVYFADSGEIVGMVTDMDKGLDGRSGRMLPLRGIRSYWEDVDDLLELGWLTAEARRHLREIVRDAAPTVPVDDVCRAALPEFLLERRLRSVWDAIRYVAEEHCEEDALKRLLLGLLGHLDKGRQGRLTAWMQRWMPVASPSRPAAPTSIIVRLDRKMRTETYELTVHSLVDGATGPSSGPVEVGADEIREQVERALPRVRDAVFGRDWIIEFALPVTLFNEPFETWYLERDEENGIRIRMGSYPVVVRDVLRMNPSSTRWDLTTRRWRRLRERGTTLPYKVDCRHPTAEEEFQDRLDADEECCVLTYAAAPSTDMLNAALNSGIPIMLWPRRTCPDRPHDDCAAGRTLEALTTAIAKTSPDDIPGTVMKLRKQAKTHKAGEHHHGRELALLWDDPARLPDPPLSMGMI</sequence>
<evidence type="ECO:0000313" key="3">
    <source>
        <dbReference type="EMBL" id="GAA4488234.1"/>
    </source>
</evidence>
<name>A0ABP8PM86_9ACTN</name>
<dbReference type="EMBL" id="BAABHF010000013">
    <property type="protein sequence ID" value="GAA4488234.1"/>
    <property type="molecule type" value="Genomic_DNA"/>
</dbReference>
<dbReference type="Pfam" id="PF20028">
    <property type="entry name" value="VMAP-C"/>
    <property type="match status" value="1"/>
</dbReference>
<evidence type="ECO:0000259" key="1">
    <source>
        <dbReference type="Pfam" id="PF19969"/>
    </source>
</evidence>
<evidence type="ECO:0000313" key="4">
    <source>
        <dbReference type="Proteomes" id="UP001500503"/>
    </source>
</evidence>
<dbReference type="Pfam" id="PF19969">
    <property type="entry name" value="VMAP-M8"/>
    <property type="match status" value="1"/>
</dbReference>
<organism evidence="3 4">
    <name type="scientific">Actinoallomurus oryzae</name>
    <dbReference type="NCBI Taxonomy" id="502180"/>
    <lineage>
        <taxon>Bacteria</taxon>
        <taxon>Bacillati</taxon>
        <taxon>Actinomycetota</taxon>
        <taxon>Actinomycetes</taxon>
        <taxon>Streptosporangiales</taxon>
        <taxon>Thermomonosporaceae</taxon>
        <taxon>Actinoallomurus</taxon>
    </lineage>
</organism>
<keyword evidence="4" id="KW-1185">Reference proteome</keyword>
<comment type="caution">
    <text evidence="3">The sequence shown here is derived from an EMBL/GenBank/DDBJ whole genome shotgun (WGS) entry which is preliminary data.</text>
</comment>